<sequence length="206" mass="23947">MGCHHGKNAIKEDIMGTITDDRSPTATPYWTQSLLTDQQKELIYGTWRNMSDDLVTNGMRVFQYIFMRRPDVKNLFSFRELDWEQLPNDTSFRMHASHFMQAIAAAVDNLDDLDTKLTPLLLALGEQHSQTTGFGVQYFELFTQCLILVWEERLGDKFTPEARAAWEKMFVFILMTLREGYTRRHGHEADPMVNGYNGRINEQTVK</sequence>
<evidence type="ECO:0000256" key="2">
    <source>
        <dbReference type="ARBA" id="ARBA00022617"/>
    </source>
</evidence>
<organism evidence="8 9">
    <name type="scientific">Paralvinella palmiformis</name>
    <dbReference type="NCBI Taxonomy" id="53620"/>
    <lineage>
        <taxon>Eukaryota</taxon>
        <taxon>Metazoa</taxon>
        <taxon>Spiralia</taxon>
        <taxon>Lophotrochozoa</taxon>
        <taxon>Annelida</taxon>
        <taxon>Polychaeta</taxon>
        <taxon>Sedentaria</taxon>
        <taxon>Canalipalpata</taxon>
        <taxon>Terebellida</taxon>
        <taxon>Terebelliformia</taxon>
        <taxon>Alvinellidae</taxon>
        <taxon>Paralvinella</taxon>
    </lineage>
</organism>
<keyword evidence="9" id="KW-1185">Reference proteome</keyword>
<protein>
    <recommendedName>
        <fullName evidence="7">Globin domain-containing protein</fullName>
    </recommendedName>
</protein>
<dbReference type="GO" id="GO:0005344">
    <property type="term" value="F:oxygen carrier activity"/>
    <property type="evidence" value="ECO:0007669"/>
    <property type="project" value="UniProtKB-KW"/>
</dbReference>
<gene>
    <name evidence="8" type="ORF">LSH36_1337g00010</name>
</gene>
<dbReference type="InterPro" id="IPR000971">
    <property type="entry name" value="Globin"/>
</dbReference>
<dbReference type="Gene3D" id="1.10.490.10">
    <property type="entry name" value="Globins"/>
    <property type="match status" value="1"/>
</dbReference>
<keyword evidence="1 6" id="KW-0813">Transport</keyword>
<keyword evidence="4" id="KW-0479">Metal-binding</keyword>
<evidence type="ECO:0000256" key="4">
    <source>
        <dbReference type="ARBA" id="ARBA00022723"/>
    </source>
</evidence>
<dbReference type="Pfam" id="PF00042">
    <property type="entry name" value="Globin"/>
    <property type="match status" value="1"/>
</dbReference>
<dbReference type="InterPro" id="IPR050532">
    <property type="entry name" value="Globin-like_OT"/>
</dbReference>
<dbReference type="InterPro" id="IPR012292">
    <property type="entry name" value="Globin/Proto"/>
</dbReference>
<keyword evidence="2 6" id="KW-0349">Heme</keyword>
<feature type="domain" description="Globin" evidence="7">
    <location>
        <begin position="34"/>
        <end position="182"/>
    </location>
</feature>
<keyword evidence="3 6" id="KW-0561">Oxygen transport</keyword>
<dbReference type="PANTHER" id="PTHR46458:SF1">
    <property type="entry name" value="GEO09476P1"/>
    <property type="match status" value="1"/>
</dbReference>
<dbReference type="AlphaFoldDB" id="A0AAD9ITV3"/>
<dbReference type="GO" id="GO:0019825">
    <property type="term" value="F:oxygen binding"/>
    <property type="evidence" value="ECO:0007669"/>
    <property type="project" value="InterPro"/>
</dbReference>
<name>A0AAD9ITV3_9ANNE</name>
<dbReference type="GO" id="GO:0020037">
    <property type="term" value="F:heme binding"/>
    <property type="evidence" value="ECO:0007669"/>
    <property type="project" value="InterPro"/>
</dbReference>
<keyword evidence="5" id="KW-0408">Iron</keyword>
<dbReference type="PROSITE" id="PS01033">
    <property type="entry name" value="GLOBIN"/>
    <property type="match status" value="1"/>
</dbReference>
<evidence type="ECO:0000256" key="5">
    <source>
        <dbReference type="ARBA" id="ARBA00023004"/>
    </source>
</evidence>
<dbReference type="InterPro" id="IPR009050">
    <property type="entry name" value="Globin-like_sf"/>
</dbReference>
<comment type="caution">
    <text evidence="8">The sequence shown here is derived from an EMBL/GenBank/DDBJ whole genome shotgun (WGS) entry which is preliminary data.</text>
</comment>
<evidence type="ECO:0000256" key="3">
    <source>
        <dbReference type="ARBA" id="ARBA00022621"/>
    </source>
</evidence>
<dbReference type="SUPFAM" id="SSF46458">
    <property type="entry name" value="Globin-like"/>
    <property type="match status" value="1"/>
</dbReference>
<dbReference type="PRINTS" id="PR00188">
    <property type="entry name" value="PLANTGLOBIN"/>
</dbReference>
<dbReference type="EMBL" id="JAODUP010001336">
    <property type="protein sequence ID" value="KAK2140496.1"/>
    <property type="molecule type" value="Genomic_DNA"/>
</dbReference>
<accession>A0AAD9ITV3</accession>
<reference evidence="8" key="1">
    <citation type="journal article" date="2023" name="Mol. Biol. Evol.">
        <title>Third-Generation Sequencing Reveals the Adaptive Role of the Epigenome in Three Deep-Sea Polychaetes.</title>
        <authorList>
            <person name="Perez M."/>
            <person name="Aroh O."/>
            <person name="Sun Y."/>
            <person name="Lan Y."/>
            <person name="Juniper S.K."/>
            <person name="Young C.R."/>
            <person name="Angers B."/>
            <person name="Qian P.Y."/>
        </authorList>
    </citation>
    <scope>NUCLEOTIDE SEQUENCE</scope>
    <source>
        <strain evidence="8">P08H-3</strain>
    </source>
</reference>
<proteinExistence type="inferred from homology"/>
<evidence type="ECO:0000313" key="9">
    <source>
        <dbReference type="Proteomes" id="UP001208570"/>
    </source>
</evidence>
<dbReference type="CDD" id="cd01040">
    <property type="entry name" value="Mb-like"/>
    <property type="match status" value="1"/>
</dbReference>
<evidence type="ECO:0000259" key="7">
    <source>
        <dbReference type="PROSITE" id="PS01033"/>
    </source>
</evidence>
<dbReference type="GO" id="GO:0046872">
    <property type="term" value="F:metal ion binding"/>
    <property type="evidence" value="ECO:0007669"/>
    <property type="project" value="UniProtKB-KW"/>
</dbReference>
<dbReference type="Proteomes" id="UP001208570">
    <property type="component" value="Unassembled WGS sequence"/>
</dbReference>
<dbReference type="PANTHER" id="PTHR46458">
    <property type="entry name" value="BLR2807 PROTEIN"/>
    <property type="match status" value="1"/>
</dbReference>
<dbReference type="InterPro" id="IPR044399">
    <property type="entry name" value="Mb-like_M"/>
</dbReference>
<comment type="similarity">
    <text evidence="6">Belongs to the globin family.</text>
</comment>
<evidence type="ECO:0000256" key="6">
    <source>
        <dbReference type="RuleBase" id="RU000356"/>
    </source>
</evidence>
<evidence type="ECO:0000256" key="1">
    <source>
        <dbReference type="ARBA" id="ARBA00022448"/>
    </source>
</evidence>
<evidence type="ECO:0000313" key="8">
    <source>
        <dbReference type="EMBL" id="KAK2140496.1"/>
    </source>
</evidence>